<sequence length="104" mass="11491">MLYVVLGLIIVGVWLFCLFDVLTTDETEVRLLPRFGWFLVVLLGFMPGAALWLLLGRPREAAGHPGAPWSPSGSPAAPRPPVPKGPDDDPEFLRSLDRRIRGED</sequence>
<reference evidence="10" key="1">
    <citation type="submission" date="2016-10" db="EMBL/GenBank/DDBJ databases">
        <authorList>
            <person name="Varghese N."/>
            <person name="Submissions S."/>
        </authorList>
    </citation>
    <scope>NUCLEOTIDE SEQUENCE [LARGE SCALE GENOMIC DNA]</scope>
    <source>
        <strain evidence="10">DSM 43163</strain>
    </source>
</reference>
<feature type="compositionally biased region" description="Low complexity" evidence="6">
    <location>
        <begin position="65"/>
        <end position="76"/>
    </location>
</feature>
<evidence type="ECO:0000259" key="8">
    <source>
        <dbReference type="Pfam" id="PF13396"/>
    </source>
</evidence>
<evidence type="ECO:0000256" key="6">
    <source>
        <dbReference type="SAM" id="MobiDB-lite"/>
    </source>
</evidence>
<dbReference type="InterPro" id="IPR027379">
    <property type="entry name" value="CLS_N"/>
</dbReference>
<keyword evidence="5 7" id="KW-0472">Membrane</keyword>
<organism evidence="9 10">
    <name type="scientific">Thermomonospora echinospora</name>
    <dbReference type="NCBI Taxonomy" id="1992"/>
    <lineage>
        <taxon>Bacteria</taxon>
        <taxon>Bacillati</taxon>
        <taxon>Actinomycetota</taxon>
        <taxon>Actinomycetes</taxon>
        <taxon>Streptosporangiales</taxon>
        <taxon>Thermomonosporaceae</taxon>
        <taxon>Thermomonospora</taxon>
    </lineage>
</organism>
<accession>A0A1H5YZI1</accession>
<name>A0A1H5YZI1_9ACTN</name>
<keyword evidence="10" id="KW-1185">Reference proteome</keyword>
<evidence type="ECO:0000256" key="7">
    <source>
        <dbReference type="SAM" id="Phobius"/>
    </source>
</evidence>
<dbReference type="Proteomes" id="UP000236723">
    <property type="component" value="Unassembled WGS sequence"/>
</dbReference>
<keyword evidence="4 7" id="KW-1133">Transmembrane helix</keyword>
<protein>
    <submittedName>
        <fullName evidence="9">Phospholipase_D-nuclease N-terminal</fullName>
    </submittedName>
</protein>
<evidence type="ECO:0000256" key="1">
    <source>
        <dbReference type="ARBA" id="ARBA00004651"/>
    </source>
</evidence>
<dbReference type="AlphaFoldDB" id="A0A1H5YZI1"/>
<dbReference type="RefSeq" id="WP_103937721.1">
    <property type="nucleotide sequence ID" value="NZ_FNVO01000004.1"/>
</dbReference>
<dbReference type="Pfam" id="PF13396">
    <property type="entry name" value="PLDc_N"/>
    <property type="match status" value="1"/>
</dbReference>
<dbReference type="EMBL" id="FNVO01000004">
    <property type="protein sequence ID" value="SEG29673.1"/>
    <property type="molecule type" value="Genomic_DNA"/>
</dbReference>
<keyword evidence="2" id="KW-1003">Cell membrane</keyword>
<gene>
    <name evidence="9" type="ORF">SAMN04489712_104277</name>
</gene>
<evidence type="ECO:0000256" key="5">
    <source>
        <dbReference type="ARBA" id="ARBA00023136"/>
    </source>
</evidence>
<evidence type="ECO:0000256" key="3">
    <source>
        <dbReference type="ARBA" id="ARBA00022692"/>
    </source>
</evidence>
<feature type="transmembrane region" description="Helical" evidence="7">
    <location>
        <begin position="35"/>
        <end position="55"/>
    </location>
</feature>
<feature type="region of interest" description="Disordered" evidence="6">
    <location>
        <begin position="62"/>
        <end position="104"/>
    </location>
</feature>
<evidence type="ECO:0000256" key="2">
    <source>
        <dbReference type="ARBA" id="ARBA00022475"/>
    </source>
</evidence>
<proteinExistence type="predicted"/>
<evidence type="ECO:0000313" key="10">
    <source>
        <dbReference type="Proteomes" id="UP000236723"/>
    </source>
</evidence>
<keyword evidence="3 7" id="KW-0812">Transmembrane</keyword>
<evidence type="ECO:0000256" key="4">
    <source>
        <dbReference type="ARBA" id="ARBA00022989"/>
    </source>
</evidence>
<dbReference type="OrthoDB" id="3298527at2"/>
<comment type="subcellular location">
    <subcellularLocation>
        <location evidence="1">Cell membrane</location>
        <topology evidence="1">Multi-pass membrane protein</topology>
    </subcellularLocation>
</comment>
<feature type="compositionally biased region" description="Basic and acidic residues" evidence="6">
    <location>
        <begin position="85"/>
        <end position="104"/>
    </location>
</feature>
<evidence type="ECO:0000313" key="9">
    <source>
        <dbReference type="EMBL" id="SEG29673.1"/>
    </source>
</evidence>
<feature type="domain" description="Cardiolipin synthase N-terminal" evidence="8">
    <location>
        <begin position="13"/>
        <end position="57"/>
    </location>
</feature>